<comment type="caution">
    <text evidence="1">The sequence shown here is derived from an EMBL/GenBank/DDBJ whole genome shotgun (WGS) entry which is preliminary data.</text>
</comment>
<protein>
    <submittedName>
        <fullName evidence="1">Uncharacterized protein</fullName>
    </submittedName>
</protein>
<dbReference type="RefSeq" id="WP_146575456.1">
    <property type="nucleotide sequence ID" value="NZ_SJPH01000010.1"/>
</dbReference>
<dbReference type="AlphaFoldDB" id="A0A5C5VRN2"/>
<name>A0A5C5VRN2_9BACT</name>
<proteinExistence type="predicted"/>
<organism evidence="1 2">
    <name type="scientific">Botrimarina hoheduenensis</name>
    <dbReference type="NCBI Taxonomy" id="2528000"/>
    <lineage>
        <taxon>Bacteria</taxon>
        <taxon>Pseudomonadati</taxon>
        <taxon>Planctomycetota</taxon>
        <taxon>Planctomycetia</taxon>
        <taxon>Pirellulales</taxon>
        <taxon>Lacipirellulaceae</taxon>
        <taxon>Botrimarina</taxon>
    </lineage>
</organism>
<keyword evidence="2" id="KW-1185">Reference proteome</keyword>
<dbReference type="EMBL" id="SJPH01000010">
    <property type="protein sequence ID" value="TWT40850.1"/>
    <property type="molecule type" value="Genomic_DNA"/>
</dbReference>
<sequence length="91" mass="9748">MPRQCSVSSGSCFAAFRDAELDEHERYVAVLLGIAARELGVQEGLIAVCDLSMASVEFGEKTLENTSAALTELLAEVSRFLLSTLARGVPE</sequence>
<accession>A0A5C5VRN2</accession>
<evidence type="ECO:0000313" key="2">
    <source>
        <dbReference type="Proteomes" id="UP000318995"/>
    </source>
</evidence>
<dbReference type="Proteomes" id="UP000318995">
    <property type="component" value="Unassembled WGS sequence"/>
</dbReference>
<gene>
    <name evidence="1" type="ORF">Pla111_32680</name>
</gene>
<reference evidence="1 2" key="1">
    <citation type="submission" date="2019-02" db="EMBL/GenBank/DDBJ databases">
        <title>Deep-cultivation of Planctomycetes and their phenomic and genomic characterization uncovers novel biology.</title>
        <authorList>
            <person name="Wiegand S."/>
            <person name="Jogler M."/>
            <person name="Boedeker C."/>
            <person name="Pinto D."/>
            <person name="Vollmers J."/>
            <person name="Rivas-Marin E."/>
            <person name="Kohn T."/>
            <person name="Peeters S.H."/>
            <person name="Heuer A."/>
            <person name="Rast P."/>
            <person name="Oberbeckmann S."/>
            <person name="Bunk B."/>
            <person name="Jeske O."/>
            <person name="Meyerdierks A."/>
            <person name="Storesund J.E."/>
            <person name="Kallscheuer N."/>
            <person name="Luecker S."/>
            <person name="Lage O.M."/>
            <person name="Pohl T."/>
            <person name="Merkel B.J."/>
            <person name="Hornburger P."/>
            <person name="Mueller R.-W."/>
            <person name="Bruemmer F."/>
            <person name="Labrenz M."/>
            <person name="Spormann A.M."/>
            <person name="Op Den Camp H."/>
            <person name="Overmann J."/>
            <person name="Amann R."/>
            <person name="Jetten M.S.M."/>
            <person name="Mascher T."/>
            <person name="Medema M.H."/>
            <person name="Devos D.P."/>
            <person name="Kaster A.-K."/>
            <person name="Ovreas L."/>
            <person name="Rohde M."/>
            <person name="Galperin M.Y."/>
            <person name="Jogler C."/>
        </authorList>
    </citation>
    <scope>NUCLEOTIDE SEQUENCE [LARGE SCALE GENOMIC DNA]</scope>
    <source>
        <strain evidence="1 2">Pla111</strain>
    </source>
</reference>
<evidence type="ECO:0000313" key="1">
    <source>
        <dbReference type="EMBL" id="TWT40850.1"/>
    </source>
</evidence>